<comment type="caution">
    <text evidence="1">The sequence shown here is derived from an EMBL/GenBank/DDBJ whole genome shotgun (WGS) entry which is preliminary data.</text>
</comment>
<feature type="non-terminal residue" evidence="1">
    <location>
        <position position="1"/>
    </location>
</feature>
<dbReference type="Proteomes" id="UP000677228">
    <property type="component" value="Unassembled WGS sequence"/>
</dbReference>
<evidence type="ECO:0000313" key="3">
    <source>
        <dbReference type="Proteomes" id="UP000677228"/>
    </source>
</evidence>
<organism evidence="1 3">
    <name type="scientific">Didymodactylos carnosus</name>
    <dbReference type="NCBI Taxonomy" id="1234261"/>
    <lineage>
        <taxon>Eukaryota</taxon>
        <taxon>Metazoa</taxon>
        <taxon>Spiralia</taxon>
        <taxon>Gnathifera</taxon>
        <taxon>Rotifera</taxon>
        <taxon>Eurotatoria</taxon>
        <taxon>Bdelloidea</taxon>
        <taxon>Philodinida</taxon>
        <taxon>Philodinidae</taxon>
        <taxon>Didymodactylos</taxon>
    </lineage>
</organism>
<dbReference type="Proteomes" id="UP000682733">
    <property type="component" value="Unassembled WGS sequence"/>
</dbReference>
<dbReference type="AlphaFoldDB" id="A0A8S2FW63"/>
<sequence length="59" mass="6234">ARVASSLIILMMQDEPLEQGCNRYQKCDTASGRRYTNSGPAPVPAVIPMTGLPIGTGLS</sequence>
<evidence type="ECO:0000313" key="1">
    <source>
        <dbReference type="EMBL" id="CAF1573639.1"/>
    </source>
</evidence>
<proteinExistence type="predicted"/>
<accession>A0A8S2FW63</accession>
<dbReference type="EMBL" id="CAJOBA010067100">
    <property type="protein sequence ID" value="CAF4369126.1"/>
    <property type="molecule type" value="Genomic_DNA"/>
</dbReference>
<evidence type="ECO:0000313" key="2">
    <source>
        <dbReference type="EMBL" id="CAF4369126.1"/>
    </source>
</evidence>
<reference evidence="1" key="1">
    <citation type="submission" date="2021-02" db="EMBL/GenBank/DDBJ databases">
        <authorList>
            <person name="Nowell W R."/>
        </authorList>
    </citation>
    <scope>NUCLEOTIDE SEQUENCE</scope>
</reference>
<gene>
    <name evidence="1" type="ORF">OVA965_LOCUS40514</name>
    <name evidence="2" type="ORF">TMI583_LOCUS41957</name>
</gene>
<name>A0A8S2FW63_9BILA</name>
<dbReference type="EMBL" id="CAJNOK010044247">
    <property type="protein sequence ID" value="CAF1573639.1"/>
    <property type="molecule type" value="Genomic_DNA"/>
</dbReference>
<protein>
    <submittedName>
        <fullName evidence="1">Uncharacterized protein</fullName>
    </submittedName>
</protein>